<evidence type="ECO:0000256" key="1">
    <source>
        <dbReference type="SAM" id="MobiDB-lite"/>
    </source>
</evidence>
<organism evidence="3 4">
    <name type="scientific">Exophiala dermatitidis</name>
    <name type="common">Black yeast-like fungus</name>
    <name type="synonym">Wangiella dermatitidis</name>
    <dbReference type="NCBI Taxonomy" id="5970"/>
    <lineage>
        <taxon>Eukaryota</taxon>
        <taxon>Fungi</taxon>
        <taxon>Dikarya</taxon>
        <taxon>Ascomycota</taxon>
        <taxon>Pezizomycotina</taxon>
        <taxon>Eurotiomycetes</taxon>
        <taxon>Chaetothyriomycetidae</taxon>
        <taxon>Chaetothyriales</taxon>
        <taxon>Herpotrichiellaceae</taxon>
        <taxon>Exophiala</taxon>
    </lineage>
</organism>
<accession>A0AAN6IY84</accession>
<evidence type="ECO:0000313" key="3">
    <source>
        <dbReference type="EMBL" id="KAJ8995147.1"/>
    </source>
</evidence>
<evidence type="ECO:0000313" key="4">
    <source>
        <dbReference type="Proteomes" id="UP001161757"/>
    </source>
</evidence>
<sequence>MRSVSRLVSIVGLIILGSSLVYLFQHGPVVPTSLDSADLWQNFAEAATSYRKGPDDGNTTTVVQCQQQKPNLIISAIDGSRWQDQIFIFMQSLELALAQETLSALREANLAKSSCPPAPVEVKIIVPQSLLQDLPSGFQALAQRYPSLEFVGALPEIADVAVVLRRFQGWADLLTKNNISNKYDKILACDLDVVFQRNPFAMPMPSGIEILYFAEWRGLKIGQCSVHKAWFEQCASTETGSGGYISPKASATYMSRDRICAGSVYGTARAITVYMTTMASQLRRSNYKCNDQAMHIHIFYSGLLEYDLESNGYGRVSLVPNEEALFGSVGTTPMVTFNEWGEILNERGEVQVAVHQYKTHAVLSEIVRSKYGWMAEVGRRKDALPQVAELERVEGTGTKSASHSGSGSGSGSDSVSGSGSDSASGSGSGPGSDSASGSGTVGADGAGSLEDLDLAAVSELKHVRHDEQLDGRDQEPVSEFPEYRLVNVSSQTCGKQSDLCSCKYEDCQVHYEWY</sequence>
<keyword evidence="2" id="KW-0812">Transmembrane</keyword>
<proteinExistence type="predicted"/>
<keyword evidence="2" id="KW-0472">Membrane</keyword>
<dbReference type="EMBL" id="JAJGCB010000002">
    <property type="protein sequence ID" value="KAJ8995147.1"/>
    <property type="molecule type" value="Genomic_DNA"/>
</dbReference>
<feature type="transmembrane region" description="Helical" evidence="2">
    <location>
        <begin position="7"/>
        <end position="24"/>
    </location>
</feature>
<feature type="compositionally biased region" description="Low complexity" evidence="1">
    <location>
        <begin position="400"/>
        <end position="438"/>
    </location>
</feature>
<dbReference type="Proteomes" id="UP001161757">
    <property type="component" value="Unassembled WGS sequence"/>
</dbReference>
<evidence type="ECO:0008006" key="5">
    <source>
        <dbReference type="Google" id="ProtNLM"/>
    </source>
</evidence>
<dbReference type="AlphaFoldDB" id="A0AAN6IY84"/>
<reference evidence="3" key="1">
    <citation type="submission" date="2023-01" db="EMBL/GenBank/DDBJ databases">
        <title>Exophiala dermititidis isolated from Cystic Fibrosis Patient.</title>
        <authorList>
            <person name="Kurbessoian T."/>
            <person name="Crocker A."/>
            <person name="Murante D."/>
            <person name="Hogan D.A."/>
            <person name="Stajich J.E."/>
        </authorList>
    </citation>
    <scope>NUCLEOTIDE SEQUENCE</scope>
    <source>
        <strain evidence="3">Ex8</strain>
    </source>
</reference>
<evidence type="ECO:0000256" key="2">
    <source>
        <dbReference type="SAM" id="Phobius"/>
    </source>
</evidence>
<comment type="caution">
    <text evidence="3">The sequence shown here is derived from an EMBL/GenBank/DDBJ whole genome shotgun (WGS) entry which is preliminary data.</text>
</comment>
<name>A0AAN6IY84_EXODE</name>
<protein>
    <recommendedName>
        <fullName evidence="5">Nucleotide-diphospho-sugar transferase domain-containing protein</fullName>
    </recommendedName>
</protein>
<feature type="region of interest" description="Disordered" evidence="1">
    <location>
        <begin position="395"/>
        <end position="447"/>
    </location>
</feature>
<keyword evidence="2" id="KW-1133">Transmembrane helix</keyword>
<gene>
    <name evidence="3" type="ORF">HRR80_001838</name>
</gene>